<comment type="caution">
    <text evidence="15">The sequence shown here is derived from an EMBL/GenBank/DDBJ whole genome shotgun (WGS) entry which is preliminary data.</text>
</comment>
<feature type="domain" description="Glutamine amidotransferase" evidence="13">
    <location>
        <begin position="303"/>
        <end position="526"/>
    </location>
</feature>
<evidence type="ECO:0000313" key="15">
    <source>
        <dbReference type="EMBL" id="MBT4870179.1"/>
    </source>
</evidence>
<dbReference type="GO" id="GO:0006241">
    <property type="term" value="P:CTP biosynthetic process"/>
    <property type="evidence" value="ECO:0007669"/>
    <property type="project" value="InterPro"/>
</dbReference>
<dbReference type="InterPro" id="IPR029062">
    <property type="entry name" value="Class_I_gatase-like"/>
</dbReference>
<keyword evidence="4 15" id="KW-0436">Ligase</keyword>
<dbReference type="CDD" id="cd03113">
    <property type="entry name" value="CTPS_N"/>
    <property type="match status" value="1"/>
</dbReference>
<organism evidence="15 16">
    <name type="scientific">Candidatus Iainarchaeum sp</name>
    <dbReference type="NCBI Taxonomy" id="3101447"/>
    <lineage>
        <taxon>Archaea</taxon>
        <taxon>Candidatus Iainarchaeota</taxon>
        <taxon>Candidatus Iainarchaeia</taxon>
        <taxon>Candidatus Iainarchaeales</taxon>
        <taxon>Candidatus Iainarchaeaceae</taxon>
        <taxon>Candidatus Iainarchaeum</taxon>
    </lineage>
</organism>
<dbReference type="GO" id="GO:0042802">
    <property type="term" value="F:identical protein binding"/>
    <property type="evidence" value="ECO:0007669"/>
    <property type="project" value="TreeGrafter"/>
</dbReference>
<evidence type="ECO:0000259" key="14">
    <source>
        <dbReference type="Pfam" id="PF06418"/>
    </source>
</evidence>
<keyword evidence="5" id="KW-0479">Metal-binding</keyword>
<dbReference type="Gene3D" id="3.40.50.300">
    <property type="entry name" value="P-loop containing nucleotide triphosphate hydrolases"/>
    <property type="match status" value="1"/>
</dbReference>
<evidence type="ECO:0000256" key="9">
    <source>
        <dbReference type="ARBA" id="ARBA00022962"/>
    </source>
</evidence>
<protein>
    <recommendedName>
        <fullName evidence="12">CTP synthase</fullName>
        <ecNumber evidence="3">6.3.4.2</ecNumber>
    </recommendedName>
</protein>
<dbReference type="Gene3D" id="3.40.50.880">
    <property type="match status" value="1"/>
</dbReference>
<feature type="domain" description="CTP synthase N-terminal" evidence="14">
    <location>
        <begin position="3"/>
        <end position="266"/>
    </location>
</feature>
<dbReference type="GO" id="GO:0003883">
    <property type="term" value="F:CTP synthase activity"/>
    <property type="evidence" value="ECO:0007669"/>
    <property type="project" value="UniProtKB-EC"/>
</dbReference>
<dbReference type="InterPro" id="IPR033828">
    <property type="entry name" value="GATase1_CTP_Synthase"/>
</dbReference>
<dbReference type="InterPro" id="IPR027417">
    <property type="entry name" value="P-loop_NTPase"/>
</dbReference>
<sequence>MTKFIIVTGGVLSGLGKGILTASIGNLISQGKTCATIKCDGYLNVDPGTMNPVEHGEVFVLDDGTECDMDFGHYERFVGVTSKGDWNLTMGKIFQSILEKERHGNFLGKTVQFVPHVTDEIKGRIYAIAKEERADIIFIEIGGTIGDLENGLYLEAMRQLAWEQGQDNAMFVHLSYVPIPTGVNEQKSKPTQMSVKLLNEIGIQPDVVVCRCSEYLTPAIRRKISLFCNLPEENVLTGVDVDSVYLIPGELRKQGMEKIIENKMRMKFKCSDCSTWDSLAKKMCNGHKKRVKIGICGKYTALGDSYASVVEALRHSSANLDIGMDIEMIDTEKIEKGEKVENVVGELDGVIVPGGFGNRGWEGKIEVIRYARENNMPFLGICLGLQAAVAEFSRNVCGLADANSTEMNPKTKNKVITLMDEQQSVVDMGGTMRLGAYEANLAEGIISKLYNSKKVSERHRHRYEVNPDYHKVLAEKGLVISGLSPSKTLAEFIELPKHKYFVATQAHPELKSKLEKPAPLFYGLVKAASEGK</sequence>
<keyword evidence="9" id="KW-0315">Glutamine amidotransferase</keyword>
<comment type="pathway">
    <text evidence="1">Pyrimidine metabolism; CTP biosynthesis via de novo pathway; CTP from UDP: step 2/2.</text>
</comment>
<proteinExistence type="inferred from homology"/>
<evidence type="ECO:0000256" key="4">
    <source>
        <dbReference type="ARBA" id="ARBA00022598"/>
    </source>
</evidence>
<dbReference type="EMBL" id="JABJNZ010000021">
    <property type="protein sequence ID" value="MBT4870179.1"/>
    <property type="molecule type" value="Genomic_DNA"/>
</dbReference>
<dbReference type="SUPFAM" id="SSF52540">
    <property type="entry name" value="P-loop containing nucleoside triphosphate hydrolases"/>
    <property type="match status" value="1"/>
</dbReference>
<dbReference type="InterPro" id="IPR017456">
    <property type="entry name" value="CTP_synthase_N"/>
</dbReference>
<dbReference type="Pfam" id="PF06418">
    <property type="entry name" value="CTP_synth_N"/>
    <property type="match status" value="1"/>
</dbReference>
<reference evidence="15" key="1">
    <citation type="journal article" date="2021" name="ISME J.">
        <title>Mercury methylation by metabolically versatile and cosmopolitan marine bacteria.</title>
        <authorList>
            <person name="Lin H."/>
            <person name="Ascher D.B."/>
            <person name="Myung Y."/>
            <person name="Lamborg C.H."/>
            <person name="Hallam S.J."/>
            <person name="Gionfriddo C.M."/>
            <person name="Holt K.E."/>
            <person name="Moreau J.W."/>
        </authorList>
    </citation>
    <scope>NUCLEOTIDE SEQUENCE</scope>
    <source>
        <strain evidence="15">SI075_bin30</strain>
    </source>
</reference>
<accession>A0A8T5GDZ2</accession>
<evidence type="ECO:0000256" key="8">
    <source>
        <dbReference type="ARBA" id="ARBA00022842"/>
    </source>
</evidence>
<comment type="similarity">
    <text evidence="2">Belongs to the CTP synthase family.</text>
</comment>
<dbReference type="NCBIfam" id="TIGR00337">
    <property type="entry name" value="PyrG"/>
    <property type="match status" value="1"/>
</dbReference>
<dbReference type="NCBIfam" id="NF003792">
    <property type="entry name" value="PRK05380.1"/>
    <property type="match status" value="1"/>
</dbReference>
<keyword evidence="8" id="KW-0460">Magnesium</keyword>
<dbReference type="InterPro" id="IPR004468">
    <property type="entry name" value="CTP_synthase"/>
</dbReference>
<evidence type="ECO:0000313" key="16">
    <source>
        <dbReference type="Proteomes" id="UP000722459"/>
    </source>
</evidence>
<evidence type="ECO:0000256" key="1">
    <source>
        <dbReference type="ARBA" id="ARBA00005171"/>
    </source>
</evidence>
<keyword evidence="7" id="KW-0067">ATP-binding</keyword>
<evidence type="ECO:0000256" key="7">
    <source>
        <dbReference type="ARBA" id="ARBA00022840"/>
    </source>
</evidence>
<dbReference type="CDD" id="cd01746">
    <property type="entry name" value="GATase1_CTP_Synthase"/>
    <property type="match status" value="1"/>
</dbReference>
<dbReference type="FunFam" id="3.40.50.300:FF:000009">
    <property type="entry name" value="CTP synthase"/>
    <property type="match status" value="1"/>
</dbReference>
<dbReference type="FunFam" id="3.40.50.880:FF:000002">
    <property type="entry name" value="CTP synthase"/>
    <property type="match status" value="1"/>
</dbReference>
<keyword evidence="10" id="KW-0665">Pyrimidine biosynthesis</keyword>
<evidence type="ECO:0000259" key="13">
    <source>
        <dbReference type="Pfam" id="PF00117"/>
    </source>
</evidence>
<dbReference type="GO" id="GO:0046872">
    <property type="term" value="F:metal ion binding"/>
    <property type="evidence" value="ECO:0007669"/>
    <property type="project" value="UniProtKB-KW"/>
</dbReference>
<dbReference type="InterPro" id="IPR017926">
    <property type="entry name" value="GATASE"/>
</dbReference>
<evidence type="ECO:0000256" key="3">
    <source>
        <dbReference type="ARBA" id="ARBA00012291"/>
    </source>
</evidence>
<dbReference type="SUPFAM" id="SSF52317">
    <property type="entry name" value="Class I glutamine amidotransferase-like"/>
    <property type="match status" value="1"/>
</dbReference>
<dbReference type="PANTHER" id="PTHR11550:SF0">
    <property type="entry name" value="CTP SYNTHASE-RELATED"/>
    <property type="match status" value="1"/>
</dbReference>
<dbReference type="PANTHER" id="PTHR11550">
    <property type="entry name" value="CTP SYNTHASE"/>
    <property type="match status" value="1"/>
</dbReference>
<evidence type="ECO:0000256" key="5">
    <source>
        <dbReference type="ARBA" id="ARBA00022723"/>
    </source>
</evidence>
<dbReference type="Proteomes" id="UP000722459">
    <property type="component" value="Unassembled WGS sequence"/>
</dbReference>
<evidence type="ECO:0000256" key="10">
    <source>
        <dbReference type="ARBA" id="ARBA00022975"/>
    </source>
</evidence>
<dbReference type="EC" id="6.3.4.2" evidence="3"/>
<dbReference type="AlphaFoldDB" id="A0A8T5GDZ2"/>
<keyword evidence="6" id="KW-0547">Nucleotide-binding</keyword>
<name>A0A8T5GDZ2_9ARCH</name>
<dbReference type="PROSITE" id="PS51273">
    <property type="entry name" value="GATASE_TYPE_1"/>
    <property type="match status" value="1"/>
</dbReference>
<evidence type="ECO:0000256" key="2">
    <source>
        <dbReference type="ARBA" id="ARBA00007533"/>
    </source>
</evidence>
<dbReference type="Pfam" id="PF00117">
    <property type="entry name" value="GATase"/>
    <property type="match status" value="1"/>
</dbReference>
<comment type="catalytic activity">
    <reaction evidence="11">
        <text>UTP + L-glutamine + ATP + H2O = CTP + L-glutamate + ADP + phosphate + 2 H(+)</text>
        <dbReference type="Rhea" id="RHEA:26426"/>
        <dbReference type="ChEBI" id="CHEBI:15377"/>
        <dbReference type="ChEBI" id="CHEBI:15378"/>
        <dbReference type="ChEBI" id="CHEBI:29985"/>
        <dbReference type="ChEBI" id="CHEBI:30616"/>
        <dbReference type="ChEBI" id="CHEBI:37563"/>
        <dbReference type="ChEBI" id="CHEBI:43474"/>
        <dbReference type="ChEBI" id="CHEBI:46398"/>
        <dbReference type="ChEBI" id="CHEBI:58359"/>
        <dbReference type="ChEBI" id="CHEBI:456216"/>
        <dbReference type="EC" id="6.3.4.2"/>
    </reaction>
</comment>
<gene>
    <name evidence="15" type="primary">pyrG</name>
    <name evidence="15" type="ORF">HON47_01240</name>
</gene>
<evidence type="ECO:0000256" key="12">
    <source>
        <dbReference type="ARBA" id="ARBA00070745"/>
    </source>
</evidence>
<dbReference type="GO" id="GO:0097268">
    <property type="term" value="C:cytoophidium"/>
    <property type="evidence" value="ECO:0007669"/>
    <property type="project" value="UniProtKB-ARBA"/>
</dbReference>
<dbReference type="GO" id="GO:0005524">
    <property type="term" value="F:ATP binding"/>
    <property type="evidence" value="ECO:0007669"/>
    <property type="project" value="UniProtKB-KW"/>
</dbReference>
<dbReference type="GO" id="GO:0019856">
    <property type="term" value="P:pyrimidine nucleobase biosynthetic process"/>
    <property type="evidence" value="ECO:0007669"/>
    <property type="project" value="TreeGrafter"/>
</dbReference>
<evidence type="ECO:0000256" key="6">
    <source>
        <dbReference type="ARBA" id="ARBA00022741"/>
    </source>
</evidence>
<evidence type="ECO:0000256" key="11">
    <source>
        <dbReference type="ARBA" id="ARBA00047781"/>
    </source>
</evidence>